<proteinExistence type="predicted"/>
<evidence type="ECO:0000313" key="3">
    <source>
        <dbReference type="Proteomes" id="UP000827092"/>
    </source>
</evidence>
<name>A0AAV6VQ91_9ARAC</name>
<dbReference type="Proteomes" id="UP000827092">
    <property type="component" value="Unassembled WGS sequence"/>
</dbReference>
<keyword evidence="3" id="KW-1185">Reference proteome</keyword>
<evidence type="ECO:0000256" key="1">
    <source>
        <dbReference type="SAM" id="MobiDB-lite"/>
    </source>
</evidence>
<gene>
    <name evidence="2" type="ORF">JTE90_007114</name>
</gene>
<feature type="region of interest" description="Disordered" evidence="1">
    <location>
        <begin position="30"/>
        <end position="58"/>
    </location>
</feature>
<reference evidence="2 3" key="1">
    <citation type="journal article" date="2022" name="Nat. Ecol. Evol.">
        <title>A masculinizing supergene underlies an exaggerated male reproductive morph in a spider.</title>
        <authorList>
            <person name="Hendrickx F."/>
            <person name="De Corte Z."/>
            <person name="Sonet G."/>
            <person name="Van Belleghem S.M."/>
            <person name="Kostlbacher S."/>
            <person name="Vangestel C."/>
        </authorList>
    </citation>
    <scope>NUCLEOTIDE SEQUENCE [LARGE SCALE GENOMIC DNA]</scope>
    <source>
        <strain evidence="2">W744_W776</strain>
    </source>
</reference>
<organism evidence="2 3">
    <name type="scientific">Oedothorax gibbosus</name>
    <dbReference type="NCBI Taxonomy" id="931172"/>
    <lineage>
        <taxon>Eukaryota</taxon>
        <taxon>Metazoa</taxon>
        <taxon>Ecdysozoa</taxon>
        <taxon>Arthropoda</taxon>
        <taxon>Chelicerata</taxon>
        <taxon>Arachnida</taxon>
        <taxon>Araneae</taxon>
        <taxon>Araneomorphae</taxon>
        <taxon>Entelegynae</taxon>
        <taxon>Araneoidea</taxon>
        <taxon>Linyphiidae</taxon>
        <taxon>Erigoninae</taxon>
        <taxon>Oedothorax</taxon>
    </lineage>
</organism>
<feature type="compositionally biased region" description="Basic and acidic residues" evidence="1">
    <location>
        <begin position="30"/>
        <end position="39"/>
    </location>
</feature>
<dbReference type="EMBL" id="JAFNEN010000035">
    <property type="protein sequence ID" value="KAG8198810.1"/>
    <property type="molecule type" value="Genomic_DNA"/>
</dbReference>
<comment type="caution">
    <text evidence="2">The sequence shown here is derived from an EMBL/GenBank/DDBJ whole genome shotgun (WGS) entry which is preliminary data.</text>
</comment>
<dbReference type="AlphaFoldDB" id="A0AAV6VQ91"/>
<accession>A0AAV6VQ91</accession>
<sequence length="102" mass="12035">MLVTLLIQNLIFWHHNDFFADSHRQKHPLEIDTDKDISRRKTHSTSNQPHTPPYPDFRITEHLTKRNRTWSPGHPVGVGLKGYVCPYVLAWCKTPIGYFLLW</sequence>
<protein>
    <submittedName>
        <fullName evidence="2">Uncharacterized protein</fullName>
    </submittedName>
</protein>
<evidence type="ECO:0000313" key="2">
    <source>
        <dbReference type="EMBL" id="KAG8198810.1"/>
    </source>
</evidence>